<evidence type="ECO:0000313" key="1">
    <source>
        <dbReference type="EMBL" id="EFQ23720.1"/>
    </source>
</evidence>
<proteinExistence type="predicted"/>
<dbReference type="PANTHER" id="PTHR33991">
    <property type="entry name" value="DNA REPAIR PROTEIN RECO"/>
    <property type="match status" value="1"/>
</dbReference>
<accession>E3CYU2</accession>
<dbReference type="InterPro" id="IPR003717">
    <property type="entry name" value="RecO"/>
</dbReference>
<dbReference type="InterPro" id="IPR037278">
    <property type="entry name" value="ARFGAP/RecO"/>
</dbReference>
<keyword evidence="2" id="KW-1185">Reference proteome</keyword>
<dbReference type="GO" id="GO:0006302">
    <property type="term" value="P:double-strand break repair"/>
    <property type="evidence" value="ECO:0007669"/>
    <property type="project" value="TreeGrafter"/>
</dbReference>
<dbReference type="PaxDb" id="584708-Apau_1296"/>
<dbReference type="eggNOG" id="COG1381">
    <property type="taxonomic scope" value="Bacteria"/>
</dbReference>
<organism evidence="1 2">
    <name type="scientific">Aminomonas paucivorans DSM 12260</name>
    <dbReference type="NCBI Taxonomy" id="584708"/>
    <lineage>
        <taxon>Bacteria</taxon>
        <taxon>Thermotogati</taxon>
        <taxon>Synergistota</taxon>
        <taxon>Synergistia</taxon>
        <taxon>Synergistales</taxon>
        <taxon>Synergistaceae</taxon>
        <taxon>Aminomonas</taxon>
    </lineage>
</organism>
<protein>
    <submittedName>
        <fullName evidence="1">Recombination protein O RecO</fullName>
    </submittedName>
</protein>
<dbReference type="SUPFAM" id="SSF57863">
    <property type="entry name" value="ArfGap/RecO-like zinc finger"/>
    <property type="match status" value="1"/>
</dbReference>
<dbReference type="HOGENOM" id="CLU_093739_0_0_0"/>
<dbReference type="EMBL" id="CM001022">
    <property type="protein sequence ID" value="EFQ23720.1"/>
    <property type="molecule type" value="Genomic_DNA"/>
</dbReference>
<dbReference type="Proteomes" id="UP000005096">
    <property type="component" value="Chromosome"/>
</dbReference>
<name>E3CYU2_9BACT</name>
<dbReference type="PANTHER" id="PTHR33991:SF1">
    <property type="entry name" value="DNA REPAIR PROTEIN RECO"/>
    <property type="match status" value="1"/>
</dbReference>
<dbReference type="STRING" id="584708.Apau_1296"/>
<dbReference type="GO" id="GO:0043590">
    <property type="term" value="C:bacterial nucleoid"/>
    <property type="evidence" value="ECO:0007669"/>
    <property type="project" value="TreeGrafter"/>
</dbReference>
<dbReference type="GO" id="GO:0006310">
    <property type="term" value="P:DNA recombination"/>
    <property type="evidence" value="ECO:0007669"/>
    <property type="project" value="InterPro"/>
</dbReference>
<reference evidence="1 2" key="1">
    <citation type="journal article" date="2010" name="Stand. Genomic Sci.">
        <title>Non-contiguous finished genome sequence of Aminomonas paucivorans type strain (GLU-3).</title>
        <authorList>
            <person name="Pitluck S."/>
            <person name="Yasawong M."/>
            <person name="Held B."/>
            <person name="Lapidus A."/>
            <person name="Nolan M."/>
            <person name="Copeland A."/>
            <person name="Lucas S."/>
            <person name="Del Rio T.G."/>
            <person name="Tice H."/>
            <person name="Cheng J.F."/>
            <person name="Chertkov O."/>
            <person name="Goodwin L."/>
            <person name="Tapia R."/>
            <person name="Han C."/>
            <person name="Liolios K."/>
            <person name="Ivanova N."/>
            <person name="Mavromatis K."/>
            <person name="Ovchinnikova G."/>
            <person name="Pati A."/>
            <person name="Chen A."/>
            <person name="Palaniappan K."/>
            <person name="Land M."/>
            <person name="Hauser L."/>
            <person name="Chang Y.J."/>
            <person name="Jeffries C.D."/>
            <person name="Pukall R."/>
            <person name="Spring S."/>
            <person name="Rohde M."/>
            <person name="Sikorski J."/>
            <person name="Goker M."/>
            <person name="Woyke T."/>
            <person name="Bristow J."/>
            <person name="Eisen J.A."/>
            <person name="Markowitz V."/>
            <person name="Hugenholtz P."/>
            <person name="Kyrpides N.C."/>
            <person name="Klenk H.P."/>
        </authorList>
    </citation>
    <scope>NUCLEOTIDE SEQUENCE [LARGE SCALE GENOMIC DNA]</scope>
    <source>
        <strain evidence="1 2">DSM 12260</strain>
    </source>
</reference>
<dbReference type="Pfam" id="PF02565">
    <property type="entry name" value="RecO_C"/>
    <property type="match status" value="1"/>
</dbReference>
<dbReference type="RefSeq" id="WP_006300922.1">
    <property type="nucleotide sequence ID" value="NZ_CM001022.1"/>
</dbReference>
<gene>
    <name evidence="1" type="ORF">Apau_1296</name>
</gene>
<evidence type="ECO:0000313" key="2">
    <source>
        <dbReference type="Proteomes" id="UP000005096"/>
    </source>
</evidence>
<sequence length="259" mass="29608">MPSFFDASRDCGDAPARQGYWSASGVVLRRREDPHEGFRLLAFLKGTGLCWVNAPWAARGRRRFGAATEPLSWGEYRFYQSPRRTTLQDARLVDSYLSLHRDAESFREALEACLWLSRLPLGIPGDEVLGLFWSHFRALTLPLVRPPLRVRFLYRWLRVQGSAPELRRCSRCGEPLRGSLAWGRWGLECCAGRAEVPPDFLQDLCRAAMLAREPFVEWVKTRYPGGLSPSDRARWKEAEGWLQGFFPEGRSLFQKGEGS</sequence>
<dbReference type="AlphaFoldDB" id="E3CYU2"/>